<proteinExistence type="predicted"/>
<gene>
    <name evidence="1" type="ORF">DTER00134_LOCUS7858</name>
</gene>
<protein>
    <submittedName>
        <fullName evidence="1">Uncharacterized protein</fullName>
    </submittedName>
</protein>
<name>A0A7S3QTJ7_DUNTE</name>
<organism evidence="1">
    <name type="scientific">Dunaliella tertiolecta</name>
    <name type="common">Green alga</name>
    <dbReference type="NCBI Taxonomy" id="3047"/>
    <lineage>
        <taxon>Eukaryota</taxon>
        <taxon>Viridiplantae</taxon>
        <taxon>Chlorophyta</taxon>
        <taxon>core chlorophytes</taxon>
        <taxon>Chlorophyceae</taxon>
        <taxon>CS clade</taxon>
        <taxon>Chlamydomonadales</taxon>
        <taxon>Dunaliellaceae</taxon>
        <taxon>Dunaliella</taxon>
    </lineage>
</organism>
<evidence type="ECO:0000313" key="1">
    <source>
        <dbReference type="EMBL" id="CAE0492785.1"/>
    </source>
</evidence>
<dbReference type="AlphaFoldDB" id="A0A7S3QTJ7"/>
<accession>A0A7S3QTJ7</accession>
<reference evidence="1" key="1">
    <citation type="submission" date="2021-01" db="EMBL/GenBank/DDBJ databases">
        <authorList>
            <person name="Corre E."/>
            <person name="Pelletier E."/>
            <person name="Niang G."/>
            <person name="Scheremetjew M."/>
            <person name="Finn R."/>
            <person name="Kale V."/>
            <person name="Holt S."/>
            <person name="Cochrane G."/>
            <person name="Meng A."/>
            <person name="Brown T."/>
            <person name="Cohen L."/>
        </authorList>
    </citation>
    <scope>NUCLEOTIDE SEQUENCE</scope>
    <source>
        <strain evidence="1">CCMP1320</strain>
    </source>
</reference>
<dbReference type="EMBL" id="HBIP01013639">
    <property type="protein sequence ID" value="CAE0492785.1"/>
    <property type="molecule type" value="Transcribed_RNA"/>
</dbReference>
<sequence length="194" mass="22150">MHAHEISRCPCIKCKESSGGPRLGPLRLPRPRSLHQGRTRTRALHSLAHAHPKLGLRHYECTNQRCGHLFMTEQAKWAAFQHATHTHRSLAWSWFMLHPLFLEKKRKPSVPSHGPYDDICSTLLSQQLKKRYIGHDSAKGHVSCFAPQPHRLCGWHNYRDQNVLSCSGTHPWLTYTPAHDTTAVTPTHLTTAQQ</sequence>